<dbReference type="SMART" id="SM01259">
    <property type="entry name" value="LAB_N"/>
    <property type="match status" value="1"/>
</dbReference>
<evidence type="ECO:0000259" key="2">
    <source>
        <dbReference type="SMART" id="SM01259"/>
    </source>
</evidence>
<dbReference type="AlphaFoldDB" id="A0AAF0CNW0"/>
<keyword evidence="1" id="KW-1133">Transmembrane helix</keyword>
<dbReference type="EMBL" id="CP119075">
    <property type="protein sequence ID" value="WED65136.1"/>
    <property type="molecule type" value="Genomic_DNA"/>
</dbReference>
<dbReference type="GO" id="GO:0009245">
    <property type="term" value="P:lipid A biosynthetic process"/>
    <property type="evidence" value="ECO:0007669"/>
    <property type="project" value="InterPro"/>
</dbReference>
<dbReference type="Pfam" id="PF07578">
    <property type="entry name" value="LAB_N"/>
    <property type="match status" value="1"/>
</dbReference>
<feature type="transmembrane region" description="Helical" evidence="1">
    <location>
        <begin position="18"/>
        <end position="37"/>
    </location>
</feature>
<keyword evidence="4" id="KW-1185">Reference proteome</keyword>
<dbReference type="GO" id="GO:0016020">
    <property type="term" value="C:membrane"/>
    <property type="evidence" value="ECO:0007669"/>
    <property type="project" value="GOC"/>
</dbReference>
<evidence type="ECO:0000313" key="3">
    <source>
        <dbReference type="EMBL" id="WED65136.1"/>
    </source>
</evidence>
<keyword evidence="1" id="KW-0812">Transmembrane</keyword>
<proteinExistence type="predicted"/>
<sequence>MHDVLFSFNQWAVTPWKLIGYCGVLLFGGRWIAQLASSAMAGKPTFPRLFWYLSLSGSACLLAYFIWGKNDSVGILSNLMPAFIAAYNLMLDIRHRRRATGVS</sequence>
<dbReference type="RefSeq" id="WP_330932172.1">
    <property type="nucleotide sequence ID" value="NZ_CP119075.1"/>
</dbReference>
<reference evidence="3" key="1">
    <citation type="submission" date="2023-03" db="EMBL/GenBank/DDBJ databases">
        <title>Lomoglobus Profundus gen. nov., sp. nov., a novel member of the phylum Verrucomicrobia, isolated from deep-marine sediment of South China Sea.</title>
        <authorList>
            <person name="Ahmad T."/>
            <person name="Ishaq S.E."/>
            <person name="Wang F."/>
        </authorList>
    </citation>
    <scope>NUCLEOTIDE SEQUENCE</scope>
    <source>
        <strain evidence="3">LMO-M01</strain>
    </source>
</reference>
<name>A0AAF0CNW0_9BACT</name>
<feature type="transmembrane region" description="Helical" evidence="1">
    <location>
        <begin position="49"/>
        <end position="67"/>
    </location>
</feature>
<evidence type="ECO:0000313" key="4">
    <source>
        <dbReference type="Proteomes" id="UP001218638"/>
    </source>
</evidence>
<feature type="domain" description="Lipid A biosynthesis N-terminal" evidence="2">
    <location>
        <begin position="19"/>
        <end position="91"/>
    </location>
</feature>
<organism evidence="3 4">
    <name type="scientific">Synoicihabitans lomoniglobus</name>
    <dbReference type="NCBI Taxonomy" id="2909285"/>
    <lineage>
        <taxon>Bacteria</taxon>
        <taxon>Pseudomonadati</taxon>
        <taxon>Verrucomicrobiota</taxon>
        <taxon>Opitutia</taxon>
        <taxon>Opitutales</taxon>
        <taxon>Opitutaceae</taxon>
        <taxon>Synoicihabitans</taxon>
    </lineage>
</organism>
<dbReference type="Proteomes" id="UP001218638">
    <property type="component" value="Chromosome"/>
</dbReference>
<feature type="transmembrane region" description="Helical" evidence="1">
    <location>
        <begin position="73"/>
        <end position="91"/>
    </location>
</feature>
<accession>A0AAF0CNW0</accession>
<gene>
    <name evidence="3" type="ORF">PXH66_22595</name>
</gene>
<protein>
    <submittedName>
        <fullName evidence="3">Lipid-A-disaccharide synthase N-terminal domain-containing protein</fullName>
    </submittedName>
</protein>
<evidence type="ECO:0000256" key="1">
    <source>
        <dbReference type="SAM" id="Phobius"/>
    </source>
</evidence>
<dbReference type="GO" id="GO:0008915">
    <property type="term" value="F:lipid-A-disaccharide synthase activity"/>
    <property type="evidence" value="ECO:0007669"/>
    <property type="project" value="InterPro"/>
</dbReference>
<dbReference type="KEGG" id="slom:PXH66_22595"/>
<dbReference type="InterPro" id="IPR011499">
    <property type="entry name" value="Lipid_A_biosynth_N"/>
</dbReference>
<keyword evidence="1" id="KW-0472">Membrane</keyword>